<dbReference type="EMBL" id="AMGV01000007">
    <property type="protein sequence ID" value="KEF55689.1"/>
    <property type="molecule type" value="Genomic_DNA"/>
</dbReference>
<dbReference type="STRING" id="1182545.A0A072P6E6"/>
<dbReference type="HOGENOM" id="CLU_038717_0_0_1"/>
<feature type="transmembrane region" description="Helical" evidence="1">
    <location>
        <begin position="43"/>
        <end position="62"/>
    </location>
</feature>
<keyword evidence="3" id="KW-1185">Reference proteome</keyword>
<name>A0A072P6E6_9EURO</name>
<dbReference type="VEuPathDB" id="FungiDB:A1O9_08439"/>
<comment type="caution">
    <text evidence="2">The sequence shown here is derived from an EMBL/GenBank/DDBJ whole genome shotgun (WGS) entry which is preliminary data.</text>
</comment>
<keyword evidence="1" id="KW-1133">Transmembrane helix</keyword>
<accession>A0A072P6E6</accession>
<feature type="transmembrane region" description="Helical" evidence="1">
    <location>
        <begin position="201"/>
        <end position="222"/>
    </location>
</feature>
<keyword evidence="1" id="KW-0472">Membrane</keyword>
<keyword evidence="1" id="KW-0812">Transmembrane</keyword>
<dbReference type="GeneID" id="25283352"/>
<reference evidence="2 3" key="1">
    <citation type="submission" date="2013-03" db="EMBL/GenBank/DDBJ databases">
        <title>The Genome Sequence of Exophiala aquamarina CBS 119918.</title>
        <authorList>
            <consortium name="The Broad Institute Genomics Platform"/>
            <person name="Cuomo C."/>
            <person name="de Hoog S."/>
            <person name="Gorbushina A."/>
            <person name="Walker B."/>
            <person name="Young S.K."/>
            <person name="Zeng Q."/>
            <person name="Gargeya S."/>
            <person name="Fitzgerald M."/>
            <person name="Haas B."/>
            <person name="Abouelleil A."/>
            <person name="Allen A.W."/>
            <person name="Alvarado L."/>
            <person name="Arachchi H.M."/>
            <person name="Berlin A.M."/>
            <person name="Chapman S.B."/>
            <person name="Gainer-Dewar J."/>
            <person name="Goldberg J."/>
            <person name="Griggs A."/>
            <person name="Gujja S."/>
            <person name="Hansen M."/>
            <person name="Howarth C."/>
            <person name="Imamovic A."/>
            <person name="Ireland A."/>
            <person name="Larimer J."/>
            <person name="McCowan C."/>
            <person name="Murphy C."/>
            <person name="Pearson M."/>
            <person name="Poon T.W."/>
            <person name="Priest M."/>
            <person name="Roberts A."/>
            <person name="Saif S."/>
            <person name="Shea T."/>
            <person name="Sisk P."/>
            <person name="Sykes S."/>
            <person name="Wortman J."/>
            <person name="Nusbaum C."/>
            <person name="Birren B."/>
        </authorList>
    </citation>
    <scope>NUCLEOTIDE SEQUENCE [LARGE SCALE GENOMIC DNA]</scope>
    <source>
        <strain evidence="2 3">CBS 119918</strain>
    </source>
</reference>
<sequence length="254" mass="28470">MLIFNYSNALMTPLYLAFHLATVPSVDQFNASGFLVDSKDLDAILWSYLFGYLFPLAAICLAPSGRTRLKLGGVYQQWNLFITASHYISRWFLGFIGAQDPLTVQDYQHKIRLVYGVAFALAAIPHWVSNVIFWSAALWPRLFNPNYSASLHPRETVLPPNPFSSRQSKDTAEGCTWLIQWDNIIGTAAAWVWALKLFLDAHYVIGSFVSFLSIFLKSLLYISVGGPMGLPIGLMWERDEILSSLAFKSASAFG</sequence>
<evidence type="ECO:0000313" key="2">
    <source>
        <dbReference type="EMBL" id="KEF55689.1"/>
    </source>
</evidence>
<dbReference type="RefSeq" id="XP_013258279.1">
    <property type="nucleotide sequence ID" value="XM_013402825.1"/>
</dbReference>
<gene>
    <name evidence="2" type="ORF">A1O9_08439</name>
</gene>
<dbReference type="Proteomes" id="UP000027920">
    <property type="component" value="Unassembled WGS sequence"/>
</dbReference>
<evidence type="ECO:0000313" key="3">
    <source>
        <dbReference type="Proteomes" id="UP000027920"/>
    </source>
</evidence>
<protein>
    <submittedName>
        <fullName evidence="2">Uncharacterized protein</fullName>
    </submittedName>
</protein>
<proteinExistence type="predicted"/>
<evidence type="ECO:0000256" key="1">
    <source>
        <dbReference type="SAM" id="Phobius"/>
    </source>
</evidence>
<feature type="transmembrane region" description="Helical" evidence="1">
    <location>
        <begin position="113"/>
        <end position="137"/>
    </location>
</feature>
<dbReference type="OrthoDB" id="72269at2759"/>
<dbReference type="AlphaFoldDB" id="A0A072P6E6"/>
<organism evidence="2 3">
    <name type="scientific">Exophiala aquamarina CBS 119918</name>
    <dbReference type="NCBI Taxonomy" id="1182545"/>
    <lineage>
        <taxon>Eukaryota</taxon>
        <taxon>Fungi</taxon>
        <taxon>Dikarya</taxon>
        <taxon>Ascomycota</taxon>
        <taxon>Pezizomycotina</taxon>
        <taxon>Eurotiomycetes</taxon>
        <taxon>Chaetothyriomycetidae</taxon>
        <taxon>Chaetothyriales</taxon>
        <taxon>Herpotrichiellaceae</taxon>
        <taxon>Exophiala</taxon>
    </lineage>
</organism>